<keyword evidence="2" id="KW-1185">Reference proteome</keyword>
<comment type="caution">
    <text evidence="1">The sequence shown here is derived from an EMBL/GenBank/DDBJ whole genome shotgun (WGS) entry which is preliminary data.</text>
</comment>
<dbReference type="Proteomes" id="UP001222325">
    <property type="component" value="Unassembled WGS sequence"/>
</dbReference>
<sequence>MAVLIMDEVDGMSAGDRGGVGAFMIEKSKVAGLAPSLPCFFFHTRITLIGAHHLHRQRPRAQELKPLVANTFSLAFQRSVPRVLVCSTVHACTVQAVGERDTLAIMTKMQLYFQNSSLTAPRHGSPWAAASHRG</sequence>
<proteinExistence type="predicted"/>
<organism evidence="1 2">
    <name type="scientific">Mycena belliarum</name>
    <dbReference type="NCBI Taxonomy" id="1033014"/>
    <lineage>
        <taxon>Eukaryota</taxon>
        <taxon>Fungi</taxon>
        <taxon>Dikarya</taxon>
        <taxon>Basidiomycota</taxon>
        <taxon>Agaricomycotina</taxon>
        <taxon>Agaricomycetes</taxon>
        <taxon>Agaricomycetidae</taxon>
        <taxon>Agaricales</taxon>
        <taxon>Marasmiineae</taxon>
        <taxon>Mycenaceae</taxon>
        <taxon>Mycena</taxon>
    </lineage>
</organism>
<protein>
    <submittedName>
        <fullName evidence="1">Uncharacterized protein</fullName>
    </submittedName>
</protein>
<evidence type="ECO:0000313" key="2">
    <source>
        <dbReference type="Proteomes" id="UP001222325"/>
    </source>
</evidence>
<evidence type="ECO:0000313" key="1">
    <source>
        <dbReference type="EMBL" id="KAJ7102105.1"/>
    </source>
</evidence>
<name>A0AAD6UK70_9AGAR</name>
<dbReference type="EMBL" id="JARJCN010000003">
    <property type="protein sequence ID" value="KAJ7102105.1"/>
    <property type="molecule type" value="Genomic_DNA"/>
</dbReference>
<accession>A0AAD6UK70</accession>
<gene>
    <name evidence="1" type="ORF">B0H15DRAFT_311944</name>
</gene>
<reference evidence="1" key="1">
    <citation type="submission" date="2023-03" db="EMBL/GenBank/DDBJ databases">
        <title>Massive genome expansion in bonnet fungi (Mycena s.s.) driven by repeated elements and novel gene families across ecological guilds.</title>
        <authorList>
            <consortium name="Lawrence Berkeley National Laboratory"/>
            <person name="Harder C.B."/>
            <person name="Miyauchi S."/>
            <person name="Viragh M."/>
            <person name="Kuo A."/>
            <person name="Thoen E."/>
            <person name="Andreopoulos B."/>
            <person name="Lu D."/>
            <person name="Skrede I."/>
            <person name="Drula E."/>
            <person name="Henrissat B."/>
            <person name="Morin E."/>
            <person name="Kohler A."/>
            <person name="Barry K."/>
            <person name="LaButti K."/>
            <person name="Morin E."/>
            <person name="Salamov A."/>
            <person name="Lipzen A."/>
            <person name="Mereny Z."/>
            <person name="Hegedus B."/>
            <person name="Baldrian P."/>
            <person name="Stursova M."/>
            <person name="Weitz H."/>
            <person name="Taylor A."/>
            <person name="Grigoriev I.V."/>
            <person name="Nagy L.G."/>
            <person name="Martin F."/>
            <person name="Kauserud H."/>
        </authorList>
    </citation>
    <scope>NUCLEOTIDE SEQUENCE</scope>
    <source>
        <strain evidence="1">CBHHK173m</strain>
    </source>
</reference>
<dbReference type="AlphaFoldDB" id="A0AAD6UK70"/>